<keyword evidence="3" id="KW-1185">Reference proteome</keyword>
<protein>
    <submittedName>
        <fullName evidence="2">Uncharacterized protein</fullName>
    </submittedName>
</protein>
<reference evidence="3" key="1">
    <citation type="journal article" date="2010" name="BMC Genomics">
        <title>A genomic perspective on the potential of Actinobacillus succinogenes for industrial succinate production.</title>
        <authorList>
            <person name="McKinlay J.B."/>
            <person name="Laivenieks M."/>
            <person name="Schindler B.D."/>
            <person name="McKinlay A.A."/>
            <person name="Siddaramappa S."/>
            <person name="Challacombe J.F."/>
            <person name="Lowry S.R."/>
            <person name="Clum A."/>
            <person name="Lapidus A.L."/>
            <person name="Burkhart K.B."/>
            <person name="Harkins V."/>
            <person name="Vieille C."/>
        </authorList>
    </citation>
    <scope>NUCLEOTIDE SEQUENCE [LARGE SCALE GENOMIC DNA]</scope>
    <source>
        <strain evidence="3">ATCC 55618 / DSM 22257 / CCUG 43843 / 130Z</strain>
    </source>
</reference>
<dbReference type="KEGG" id="asu:Asuc_0635"/>
<dbReference type="STRING" id="339671.Asuc_0635"/>
<proteinExistence type="predicted"/>
<keyword evidence="1" id="KW-0472">Membrane</keyword>
<evidence type="ECO:0000313" key="2">
    <source>
        <dbReference type="EMBL" id="ABR74009.1"/>
    </source>
</evidence>
<evidence type="ECO:0000256" key="1">
    <source>
        <dbReference type="SAM" id="Phobius"/>
    </source>
</evidence>
<dbReference type="EMBL" id="CP000746">
    <property type="protein sequence ID" value="ABR74009.1"/>
    <property type="molecule type" value="Genomic_DNA"/>
</dbReference>
<feature type="transmembrane region" description="Helical" evidence="1">
    <location>
        <begin position="181"/>
        <end position="203"/>
    </location>
</feature>
<name>A6VM12_ACTSZ</name>
<keyword evidence="1" id="KW-1133">Transmembrane helix</keyword>
<dbReference type="Proteomes" id="UP000001114">
    <property type="component" value="Chromosome"/>
</dbReference>
<accession>A6VM12</accession>
<dbReference type="AlphaFoldDB" id="A6VM12"/>
<keyword evidence="1" id="KW-0812">Transmembrane</keyword>
<gene>
    <name evidence="2" type="ordered locus">Asuc_0635</name>
</gene>
<organism evidence="2 3">
    <name type="scientific">Actinobacillus succinogenes (strain ATCC 55618 / DSM 22257 / CCUG 43843 / 130Z)</name>
    <dbReference type="NCBI Taxonomy" id="339671"/>
    <lineage>
        <taxon>Bacteria</taxon>
        <taxon>Pseudomonadati</taxon>
        <taxon>Pseudomonadota</taxon>
        <taxon>Gammaproteobacteria</taxon>
        <taxon>Pasteurellales</taxon>
        <taxon>Pasteurellaceae</taxon>
        <taxon>Actinobacillus</taxon>
    </lineage>
</organism>
<evidence type="ECO:0000313" key="3">
    <source>
        <dbReference type="Proteomes" id="UP000001114"/>
    </source>
</evidence>
<dbReference type="HOGENOM" id="CLU_890349_0_0_6"/>
<sequence>MIMPYYSIVEIYNNNGIFEFNLEKDNKSNSNNVFSKELTLVDQNILISIEQNKKIPEICVALRNKTLSPLFYLIERFYQCNESTELLLKDDIPRFNKAYKQLSEKINVYKDRSIKNDEFIETIKVPFSMSNIDNGFYRTHMYLEFFYTKAAEFTFTLSNNESQKNIFNAIKLYDFSGVSRFVIMITVFSIFSAGHNAFFYKFLFPKSKNNSSPQDKAKNSFGDIRYLLLLAYLTIQMECQKNLCFKFVTGDENLSKIINALKFKVKNIHGLFEYKIESLDIKKNLDNKLLNKNDNTYSAVLNFFNELGITVS</sequence>